<comment type="similarity">
    <text evidence="1">Belongs to the short-chain dehydrogenases/reductases (SDR) family.</text>
</comment>
<dbReference type="PANTHER" id="PTHR43618:SF8">
    <property type="entry name" value="7ALPHA-HYDROXYSTEROID DEHYDROGENASE"/>
    <property type="match status" value="1"/>
</dbReference>
<dbReference type="OrthoDB" id="1933717at2759"/>
<reference evidence="4" key="1">
    <citation type="journal article" date="2020" name="Stud. Mycol.">
        <title>101 Dothideomycetes genomes: a test case for predicting lifestyles and emergence of pathogens.</title>
        <authorList>
            <person name="Haridas S."/>
            <person name="Albert R."/>
            <person name="Binder M."/>
            <person name="Bloem J."/>
            <person name="Labutti K."/>
            <person name="Salamov A."/>
            <person name="Andreopoulos B."/>
            <person name="Baker S."/>
            <person name="Barry K."/>
            <person name="Bills G."/>
            <person name="Bluhm B."/>
            <person name="Cannon C."/>
            <person name="Castanera R."/>
            <person name="Culley D."/>
            <person name="Daum C."/>
            <person name="Ezra D."/>
            <person name="Gonzalez J."/>
            <person name="Henrissat B."/>
            <person name="Kuo A."/>
            <person name="Liang C."/>
            <person name="Lipzen A."/>
            <person name="Lutzoni F."/>
            <person name="Magnuson J."/>
            <person name="Mondo S."/>
            <person name="Nolan M."/>
            <person name="Ohm R."/>
            <person name="Pangilinan J."/>
            <person name="Park H.-J."/>
            <person name="Ramirez L."/>
            <person name="Alfaro M."/>
            <person name="Sun H."/>
            <person name="Tritt A."/>
            <person name="Yoshinaga Y."/>
            <person name="Zwiers L.-H."/>
            <person name="Turgeon B."/>
            <person name="Goodwin S."/>
            <person name="Spatafora J."/>
            <person name="Crous P."/>
            <person name="Grigoriev I."/>
        </authorList>
    </citation>
    <scope>NUCLEOTIDE SEQUENCE</scope>
    <source>
        <strain evidence="4">CBS 115976</strain>
    </source>
</reference>
<dbReference type="Proteomes" id="UP000799302">
    <property type="component" value="Unassembled WGS sequence"/>
</dbReference>
<dbReference type="EMBL" id="MU004241">
    <property type="protein sequence ID" value="KAF2665187.1"/>
    <property type="molecule type" value="Genomic_DNA"/>
</dbReference>
<dbReference type="InterPro" id="IPR002347">
    <property type="entry name" value="SDR_fam"/>
</dbReference>
<keyword evidence="3" id="KW-0560">Oxidoreductase</keyword>
<dbReference type="AlphaFoldDB" id="A0A6A6U169"/>
<keyword evidence="2" id="KW-0521">NADP</keyword>
<dbReference type="PANTHER" id="PTHR43618">
    <property type="entry name" value="7-ALPHA-HYDROXYSTEROID DEHYDROGENASE"/>
    <property type="match status" value="1"/>
</dbReference>
<organism evidence="4 5">
    <name type="scientific">Microthyrium microscopicum</name>
    <dbReference type="NCBI Taxonomy" id="703497"/>
    <lineage>
        <taxon>Eukaryota</taxon>
        <taxon>Fungi</taxon>
        <taxon>Dikarya</taxon>
        <taxon>Ascomycota</taxon>
        <taxon>Pezizomycotina</taxon>
        <taxon>Dothideomycetes</taxon>
        <taxon>Dothideomycetes incertae sedis</taxon>
        <taxon>Microthyriales</taxon>
        <taxon>Microthyriaceae</taxon>
        <taxon>Microthyrium</taxon>
    </lineage>
</organism>
<gene>
    <name evidence="4" type="ORF">BT63DRAFT_429120</name>
</gene>
<dbReference type="GO" id="GO:0016491">
    <property type="term" value="F:oxidoreductase activity"/>
    <property type="evidence" value="ECO:0007669"/>
    <property type="project" value="UniProtKB-KW"/>
</dbReference>
<keyword evidence="5" id="KW-1185">Reference proteome</keyword>
<proteinExistence type="inferred from homology"/>
<dbReference type="CDD" id="cd05233">
    <property type="entry name" value="SDR_c"/>
    <property type="match status" value="1"/>
</dbReference>
<dbReference type="Pfam" id="PF00106">
    <property type="entry name" value="adh_short"/>
    <property type="match status" value="1"/>
</dbReference>
<dbReference type="PRINTS" id="PR00081">
    <property type="entry name" value="GDHRDH"/>
</dbReference>
<dbReference type="InterPro" id="IPR036291">
    <property type="entry name" value="NAD(P)-bd_dom_sf"/>
</dbReference>
<accession>A0A6A6U169</accession>
<dbReference type="SUPFAM" id="SSF51735">
    <property type="entry name" value="NAD(P)-binding Rossmann-fold domains"/>
    <property type="match status" value="1"/>
</dbReference>
<name>A0A6A6U169_9PEZI</name>
<dbReference type="InterPro" id="IPR052178">
    <property type="entry name" value="Sec_Metab_Biosynth_SDR"/>
</dbReference>
<evidence type="ECO:0000256" key="3">
    <source>
        <dbReference type="ARBA" id="ARBA00023002"/>
    </source>
</evidence>
<evidence type="ECO:0000256" key="1">
    <source>
        <dbReference type="ARBA" id="ARBA00006484"/>
    </source>
</evidence>
<protein>
    <submittedName>
        <fullName evidence="4">NAD(P)-binding protein</fullName>
    </submittedName>
</protein>
<evidence type="ECO:0000313" key="4">
    <source>
        <dbReference type="EMBL" id="KAF2665187.1"/>
    </source>
</evidence>
<evidence type="ECO:0000313" key="5">
    <source>
        <dbReference type="Proteomes" id="UP000799302"/>
    </source>
</evidence>
<dbReference type="Gene3D" id="3.40.50.720">
    <property type="entry name" value="NAD(P)-binding Rossmann-like Domain"/>
    <property type="match status" value="1"/>
</dbReference>
<evidence type="ECO:0000256" key="2">
    <source>
        <dbReference type="ARBA" id="ARBA00022857"/>
    </source>
</evidence>
<sequence length="260" mass="27440">MSALSNQPSIMNWCGPAHHDPYPLTDPSLVTLPKPFTVLIAGGSRGIGAGCATAYAKAGASHILLAGRTQSTLDSKAASLRAEYPNTRIDVAVADLTSDTDIASLAATAKTVLDGRLDVLVINAGTATKLVRNPRTGLRDFPGDLVEASVEDFRRVMDVNVMGAWVQCHHFLPLLEQTEGGAKAVVLISSAAAHYIDPSVMAAAYSLSKFAATRLMEHVHEAHKSKGVVAYALQPGGVDTDLADVPEGKGWEKCKSRRGL</sequence>